<feature type="non-terminal residue" evidence="1">
    <location>
        <position position="73"/>
    </location>
</feature>
<sequence>MLTSSKYKHIIWDWNGTLLDDGWLFVDVMNSILRRRGMDTITLEKYREIFGFPVKDYYLKLGFDLEKEPFEES</sequence>
<dbReference type="Gene3D" id="1.10.150.240">
    <property type="entry name" value="Putative phosphatase, domain 2"/>
    <property type="match status" value="1"/>
</dbReference>
<gene>
    <name evidence="1" type="ORF">METZ01_LOCUS378174</name>
</gene>
<dbReference type="InterPro" id="IPR023198">
    <property type="entry name" value="PGP-like_dom2"/>
</dbReference>
<protein>
    <recommendedName>
        <fullName evidence="2">Phosphatase</fullName>
    </recommendedName>
</protein>
<dbReference type="InterPro" id="IPR036412">
    <property type="entry name" value="HAD-like_sf"/>
</dbReference>
<accession>A0A382TTE3</accession>
<evidence type="ECO:0008006" key="2">
    <source>
        <dbReference type="Google" id="ProtNLM"/>
    </source>
</evidence>
<dbReference type="Pfam" id="PF13419">
    <property type="entry name" value="HAD_2"/>
    <property type="match status" value="1"/>
</dbReference>
<reference evidence="1" key="1">
    <citation type="submission" date="2018-05" db="EMBL/GenBank/DDBJ databases">
        <authorList>
            <person name="Lanie J.A."/>
            <person name="Ng W.-L."/>
            <person name="Kazmierczak K.M."/>
            <person name="Andrzejewski T.M."/>
            <person name="Davidsen T.M."/>
            <person name="Wayne K.J."/>
            <person name="Tettelin H."/>
            <person name="Glass J.I."/>
            <person name="Rusch D."/>
            <person name="Podicherti R."/>
            <person name="Tsui H.-C.T."/>
            <person name="Winkler M.E."/>
        </authorList>
    </citation>
    <scope>NUCLEOTIDE SEQUENCE</scope>
</reference>
<proteinExistence type="predicted"/>
<dbReference type="AlphaFoldDB" id="A0A382TTE3"/>
<evidence type="ECO:0000313" key="1">
    <source>
        <dbReference type="EMBL" id="SVD25320.1"/>
    </source>
</evidence>
<name>A0A382TTE3_9ZZZZ</name>
<dbReference type="InterPro" id="IPR041492">
    <property type="entry name" value="HAD_2"/>
</dbReference>
<dbReference type="SUPFAM" id="SSF56784">
    <property type="entry name" value="HAD-like"/>
    <property type="match status" value="1"/>
</dbReference>
<organism evidence="1">
    <name type="scientific">marine metagenome</name>
    <dbReference type="NCBI Taxonomy" id="408172"/>
    <lineage>
        <taxon>unclassified sequences</taxon>
        <taxon>metagenomes</taxon>
        <taxon>ecological metagenomes</taxon>
    </lineage>
</organism>
<dbReference type="EMBL" id="UINC01139024">
    <property type="protein sequence ID" value="SVD25320.1"/>
    <property type="molecule type" value="Genomic_DNA"/>
</dbReference>